<dbReference type="NCBIfam" id="TIGR00633">
    <property type="entry name" value="xth"/>
    <property type="match status" value="1"/>
</dbReference>
<dbReference type="GO" id="GO:0016829">
    <property type="term" value="F:lyase activity"/>
    <property type="evidence" value="ECO:0007669"/>
    <property type="project" value="UniProtKB-KW"/>
</dbReference>
<dbReference type="InParanoid" id="A0A1V9XAX5"/>
<feature type="binding site" evidence="12">
    <location>
        <position position="320"/>
    </location>
    <ligand>
        <name>Mg(2+)</name>
        <dbReference type="ChEBI" id="CHEBI:18420"/>
        <label>1</label>
    </ligand>
</feature>
<evidence type="ECO:0000313" key="17">
    <source>
        <dbReference type="EMBL" id="OQR70694.1"/>
    </source>
</evidence>
<feature type="site" description="Important for catalytic activity" evidence="13">
    <location>
        <position position="392"/>
    </location>
</feature>
<keyword evidence="17" id="KW-0456">Lyase</keyword>
<feature type="binding site" evidence="12">
    <location>
        <position position="417"/>
    </location>
    <ligand>
        <name>Mg(2+)</name>
        <dbReference type="ChEBI" id="CHEBI:18420"/>
        <label>1</label>
    </ligand>
</feature>
<dbReference type="GO" id="GO:0008081">
    <property type="term" value="F:phosphoric diester hydrolase activity"/>
    <property type="evidence" value="ECO:0007669"/>
    <property type="project" value="TreeGrafter"/>
</dbReference>
<organism evidence="17 18">
    <name type="scientific">Tropilaelaps mercedesae</name>
    <dbReference type="NCBI Taxonomy" id="418985"/>
    <lineage>
        <taxon>Eukaryota</taxon>
        <taxon>Metazoa</taxon>
        <taxon>Ecdysozoa</taxon>
        <taxon>Arthropoda</taxon>
        <taxon>Chelicerata</taxon>
        <taxon>Arachnida</taxon>
        <taxon>Acari</taxon>
        <taxon>Parasitiformes</taxon>
        <taxon>Mesostigmata</taxon>
        <taxon>Gamasina</taxon>
        <taxon>Dermanyssoidea</taxon>
        <taxon>Laelapidae</taxon>
        <taxon>Tropilaelaps</taxon>
    </lineage>
</organism>
<evidence type="ECO:0000256" key="10">
    <source>
        <dbReference type="ARBA" id="ARBA00023242"/>
    </source>
</evidence>
<dbReference type="GO" id="GO:0006284">
    <property type="term" value="P:base-excision repair"/>
    <property type="evidence" value="ECO:0007669"/>
    <property type="project" value="TreeGrafter"/>
</dbReference>
<feature type="active site" description="Proton donor/acceptor" evidence="11">
    <location>
        <position position="320"/>
    </location>
</feature>
<feature type="site" description="Transition state stabilizer" evidence="13">
    <location>
        <position position="322"/>
    </location>
</feature>
<name>A0A1V9XAX5_9ACAR</name>
<keyword evidence="9 14" id="KW-0234">DNA repair</keyword>
<feature type="region of interest" description="Disordered" evidence="15">
    <location>
        <begin position="55"/>
        <end position="159"/>
    </location>
</feature>
<evidence type="ECO:0000313" key="18">
    <source>
        <dbReference type="Proteomes" id="UP000192247"/>
    </source>
</evidence>
<dbReference type="PROSITE" id="PS00726">
    <property type="entry name" value="AP_NUCLEASE_F1_1"/>
    <property type="match status" value="1"/>
</dbReference>
<dbReference type="FunFam" id="3.60.10.10:FF:000009">
    <property type="entry name" value="DNA-(apurinic or apyrimidinic site) lyase"/>
    <property type="match status" value="1"/>
</dbReference>
<dbReference type="EMBL" id="MNPL01016566">
    <property type="protein sequence ID" value="OQR70694.1"/>
    <property type="molecule type" value="Genomic_DNA"/>
</dbReference>
<keyword evidence="8 12" id="KW-0460">Magnesium</keyword>
<evidence type="ECO:0000256" key="3">
    <source>
        <dbReference type="ARBA" id="ARBA00004123"/>
    </source>
</evidence>
<dbReference type="GO" id="GO:0005634">
    <property type="term" value="C:nucleus"/>
    <property type="evidence" value="ECO:0007669"/>
    <property type="project" value="UniProtKB-SubCell"/>
</dbReference>
<evidence type="ECO:0000256" key="4">
    <source>
        <dbReference type="ARBA" id="ARBA00007092"/>
    </source>
</evidence>
<protein>
    <recommendedName>
        <fullName evidence="14">DNA-(apurinic or apyrimidinic site) endonuclease</fullName>
        <ecNumber evidence="14">3.1.-.-</ecNumber>
    </recommendedName>
</protein>
<feature type="active site" evidence="11">
    <location>
        <position position="281"/>
    </location>
</feature>
<dbReference type="InterPro" id="IPR036691">
    <property type="entry name" value="Endo/exonu/phosph_ase_sf"/>
</dbReference>
<reference evidence="17 18" key="1">
    <citation type="journal article" date="2017" name="Gigascience">
        <title>Draft genome of the honey bee ectoparasitic mite, Tropilaelaps mercedesae, is shaped by the parasitic life history.</title>
        <authorList>
            <person name="Dong X."/>
            <person name="Armstrong S.D."/>
            <person name="Xia D."/>
            <person name="Makepeace B.L."/>
            <person name="Darby A.C."/>
            <person name="Kadowaki T."/>
        </authorList>
    </citation>
    <scope>NUCLEOTIDE SEQUENCE [LARGE SCALE GENOMIC DNA]</scope>
    <source>
        <strain evidence="17">Wuxi-XJTLU</strain>
    </source>
</reference>
<evidence type="ECO:0000256" key="2">
    <source>
        <dbReference type="ARBA" id="ARBA00001936"/>
    </source>
</evidence>
<dbReference type="InterPro" id="IPR020847">
    <property type="entry name" value="AP_endonuclease_F1_BS"/>
</dbReference>
<keyword evidence="7" id="KW-0378">Hydrolase</keyword>
<dbReference type="InterPro" id="IPR004808">
    <property type="entry name" value="AP_endonuc_1"/>
</dbReference>
<feature type="site" description="Interaction with DNA substrate" evidence="13">
    <location>
        <position position="418"/>
    </location>
</feature>
<dbReference type="PANTHER" id="PTHR22748">
    <property type="entry name" value="AP ENDONUCLEASE"/>
    <property type="match status" value="1"/>
</dbReference>
<dbReference type="Gene3D" id="3.60.10.10">
    <property type="entry name" value="Endonuclease/exonuclease/phosphatase"/>
    <property type="match status" value="1"/>
</dbReference>
<evidence type="ECO:0000259" key="16">
    <source>
        <dbReference type="Pfam" id="PF03372"/>
    </source>
</evidence>
<evidence type="ECO:0000256" key="9">
    <source>
        <dbReference type="ARBA" id="ARBA00023204"/>
    </source>
</evidence>
<feature type="domain" description="Endonuclease/exonuclease/phosphatase" evidence="16">
    <location>
        <begin position="177"/>
        <end position="418"/>
    </location>
</feature>
<evidence type="ECO:0000256" key="8">
    <source>
        <dbReference type="ARBA" id="ARBA00022842"/>
    </source>
</evidence>
<comment type="caution">
    <text evidence="17">The sequence shown here is derived from an EMBL/GenBank/DDBJ whole genome shotgun (WGS) entry which is preliminary data.</text>
</comment>
<evidence type="ECO:0000256" key="6">
    <source>
        <dbReference type="ARBA" id="ARBA00022763"/>
    </source>
</evidence>
<dbReference type="InterPro" id="IPR005135">
    <property type="entry name" value="Endo/exonuclease/phosphatase"/>
</dbReference>
<feature type="binding site" evidence="12">
    <location>
        <position position="418"/>
    </location>
    <ligand>
        <name>Mg(2+)</name>
        <dbReference type="ChEBI" id="CHEBI:18420"/>
        <label>1</label>
    </ligand>
</feature>
<keyword evidence="10" id="KW-0539">Nucleus</keyword>
<keyword evidence="6 14" id="KW-0227">DNA damage</keyword>
<comment type="similarity">
    <text evidence="4 14">Belongs to the DNA repair enzymes AP/ExoA family.</text>
</comment>
<evidence type="ECO:0000256" key="13">
    <source>
        <dbReference type="PIRSR" id="PIRSR604808-3"/>
    </source>
</evidence>
<evidence type="ECO:0000256" key="11">
    <source>
        <dbReference type="PIRSR" id="PIRSR604808-1"/>
    </source>
</evidence>
<sequence>MAAMFCRSAISTTRFIASSVIRQGASLHVAGTSGILGQQVHQINMPPRKVKVSSNVTVSTANQDGDVDTSRTIKRKRSAQKNYNESDGEDEDVTNEALIRKTAKHGANSKKPELSSSEDEDEPKVVSKAKKNRPSTTSSKKSKPEKATTNTGKQNSEGSEENVAIANYAKKGSLKIASWNINGIRAWLPKGGLDYISKEVPDVLCVQETKCSDDNLPNEIQSVNGYKSYFLAGDKKGYSGVGILTKIEPLKVTYGIRVAKHDLEGRVITMEFDDFFLVNVYVPNAGRGLIRLEYRMQWDKDFRAYLCKLKEQKAVILTGDLNVAHQEIDLANPKSNKRNAGFTQEERDGLTALLDQGFVDTFRRLYPDRAKAYTFWTYMMNARAKNVGWRLDYFIVSEQFIDRIIDNEIRDKVMGSDHCPIVLHIK</sequence>
<dbReference type="PANTHER" id="PTHR22748:SF6">
    <property type="entry name" value="DNA-(APURINIC OR APYRIMIDINIC SITE) ENDONUCLEASE"/>
    <property type="match status" value="1"/>
</dbReference>
<feature type="binding site" evidence="12">
    <location>
        <position position="180"/>
    </location>
    <ligand>
        <name>Mg(2+)</name>
        <dbReference type="ChEBI" id="CHEBI:18420"/>
        <label>1</label>
    </ligand>
</feature>
<comment type="cofactor">
    <cofactor evidence="2">
        <name>Mn(2+)</name>
        <dbReference type="ChEBI" id="CHEBI:29035"/>
    </cofactor>
</comment>
<evidence type="ECO:0000256" key="7">
    <source>
        <dbReference type="ARBA" id="ARBA00022801"/>
    </source>
</evidence>
<dbReference type="GO" id="GO:0008311">
    <property type="term" value="F:double-stranded DNA 3'-5' DNA exonuclease activity"/>
    <property type="evidence" value="ECO:0007669"/>
    <property type="project" value="UniProtKB-EC"/>
</dbReference>
<evidence type="ECO:0000256" key="5">
    <source>
        <dbReference type="ARBA" id="ARBA00022723"/>
    </source>
</evidence>
<keyword evidence="5 12" id="KW-0479">Metal-binding</keyword>
<dbReference type="OrthoDB" id="498125at2759"/>
<proteinExistence type="inferred from homology"/>
<comment type="cofactor">
    <cofactor evidence="12 14">
        <name>Mg(2+)</name>
        <dbReference type="ChEBI" id="CHEBI:18420"/>
    </cofactor>
    <cofactor evidence="12 14">
        <name>Mn(2+)</name>
        <dbReference type="ChEBI" id="CHEBI:29035"/>
    </cofactor>
    <text evidence="12 14">Probably binds two magnesium or manganese ions per subunit.</text>
</comment>
<feature type="binding site" evidence="12">
    <location>
        <position position="322"/>
    </location>
    <ligand>
        <name>Mg(2+)</name>
        <dbReference type="ChEBI" id="CHEBI:18420"/>
        <label>1</label>
    </ligand>
</feature>
<feature type="active site" description="Proton acceptor" evidence="11">
    <location>
        <position position="418"/>
    </location>
</feature>
<dbReference type="STRING" id="418985.A0A1V9XAX5"/>
<evidence type="ECO:0000256" key="15">
    <source>
        <dbReference type="SAM" id="MobiDB-lite"/>
    </source>
</evidence>
<comment type="subcellular location">
    <subcellularLocation>
        <location evidence="3">Nucleus</location>
    </subcellularLocation>
</comment>
<evidence type="ECO:0000256" key="1">
    <source>
        <dbReference type="ARBA" id="ARBA00000493"/>
    </source>
</evidence>
<accession>A0A1V9XAX5</accession>
<dbReference type="PROSITE" id="PS51435">
    <property type="entry name" value="AP_NUCLEASE_F1_4"/>
    <property type="match status" value="1"/>
</dbReference>
<dbReference type="NCBIfam" id="TIGR00195">
    <property type="entry name" value="exoDNase_III"/>
    <property type="match status" value="1"/>
</dbReference>
<dbReference type="GO" id="GO:0046872">
    <property type="term" value="F:metal ion binding"/>
    <property type="evidence" value="ECO:0007669"/>
    <property type="project" value="UniProtKB-KW"/>
</dbReference>
<dbReference type="SUPFAM" id="SSF56219">
    <property type="entry name" value="DNase I-like"/>
    <property type="match status" value="1"/>
</dbReference>
<dbReference type="GO" id="GO:0003906">
    <property type="term" value="F:DNA-(apurinic or apyrimidinic site) endonuclease activity"/>
    <property type="evidence" value="ECO:0007669"/>
    <property type="project" value="TreeGrafter"/>
</dbReference>
<keyword evidence="18" id="KW-1185">Reference proteome</keyword>
<dbReference type="CDD" id="cd09087">
    <property type="entry name" value="Ape1-like_AP-endo"/>
    <property type="match status" value="1"/>
</dbReference>
<evidence type="ECO:0000256" key="12">
    <source>
        <dbReference type="PIRSR" id="PIRSR604808-2"/>
    </source>
</evidence>
<dbReference type="AlphaFoldDB" id="A0A1V9XAX5"/>
<keyword evidence="12" id="KW-0464">Manganese</keyword>
<comment type="catalytic activity">
    <reaction evidence="1">
        <text>Exonucleolytic cleavage in the 3'- to 5'-direction to yield nucleoside 5'-phosphates.</text>
        <dbReference type="EC" id="3.1.11.2"/>
    </reaction>
</comment>
<gene>
    <name evidence="17" type="ORF">BIW11_11460</name>
</gene>
<dbReference type="Proteomes" id="UP000192247">
    <property type="component" value="Unassembled WGS sequence"/>
</dbReference>
<dbReference type="GO" id="GO:0003677">
    <property type="term" value="F:DNA binding"/>
    <property type="evidence" value="ECO:0007669"/>
    <property type="project" value="InterPro"/>
</dbReference>
<dbReference type="Pfam" id="PF03372">
    <property type="entry name" value="Exo_endo_phos"/>
    <property type="match status" value="1"/>
</dbReference>
<feature type="binding site" evidence="12">
    <location>
        <position position="208"/>
    </location>
    <ligand>
        <name>Mg(2+)</name>
        <dbReference type="ChEBI" id="CHEBI:18420"/>
        <label>1</label>
    </ligand>
</feature>
<dbReference type="EC" id="3.1.-.-" evidence="14"/>
<evidence type="ECO:0000256" key="14">
    <source>
        <dbReference type="RuleBase" id="RU362131"/>
    </source>
</evidence>